<comment type="similarity">
    <text evidence="1">Belongs to the LysR transcriptional regulatory family.</text>
</comment>
<dbReference type="InterPro" id="IPR036390">
    <property type="entry name" value="WH_DNA-bd_sf"/>
</dbReference>
<dbReference type="InterPro" id="IPR050950">
    <property type="entry name" value="HTH-type_LysR_regulators"/>
</dbReference>
<evidence type="ECO:0000259" key="5">
    <source>
        <dbReference type="PROSITE" id="PS50931"/>
    </source>
</evidence>
<dbReference type="Proteomes" id="UP000199662">
    <property type="component" value="Unassembled WGS sequence"/>
</dbReference>
<sequence>MELRQLEYFQMASRLKNITRAAERLRVSQPNITVAIKKLEAELGIQLFDRSQKQLSLTPEGAVFLNRIELALRNIQDAVLEVNDYKQLQKGTIKIGIPSMIGSYLFPKIFSSFQRRYSHLDIYLYEEGSMAIREQLERDELDFGIVIISGASQNLQLLPMSTNQILACVPEHHELASKESINISDMNDIDLIMLKEGSYLRHLVLQKLKSANITPNIVLESNQIETIKGLVASDVGLAYLLDFIAEDTPGIKALPLEEPIFVDVGLAWKKDRYISKAAQSFIDFCKGTLSLQKGNIQK</sequence>
<dbReference type="Pfam" id="PF00126">
    <property type="entry name" value="HTH_1"/>
    <property type="match status" value="1"/>
</dbReference>
<dbReference type="InterPro" id="IPR000847">
    <property type="entry name" value="LysR_HTH_N"/>
</dbReference>
<keyword evidence="4" id="KW-0804">Transcription</keyword>
<organism evidence="6 7">
    <name type="scientific">Propionispira arboris</name>
    <dbReference type="NCBI Taxonomy" id="84035"/>
    <lineage>
        <taxon>Bacteria</taxon>
        <taxon>Bacillati</taxon>
        <taxon>Bacillota</taxon>
        <taxon>Negativicutes</taxon>
        <taxon>Selenomonadales</taxon>
        <taxon>Selenomonadaceae</taxon>
        <taxon>Propionispira</taxon>
    </lineage>
</organism>
<dbReference type="PRINTS" id="PR00039">
    <property type="entry name" value="HTHLYSR"/>
</dbReference>
<accession>A0A1H7B285</accession>
<gene>
    <name evidence="6" type="ORF">SAMN05660742_11451</name>
</gene>
<dbReference type="AlphaFoldDB" id="A0A1H7B285"/>
<dbReference type="GO" id="GO:0003700">
    <property type="term" value="F:DNA-binding transcription factor activity"/>
    <property type="evidence" value="ECO:0007669"/>
    <property type="project" value="InterPro"/>
</dbReference>
<dbReference type="FunFam" id="1.10.10.10:FF:000001">
    <property type="entry name" value="LysR family transcriptional regulator"/>
    <property type="match status" value="1"/>
</dbReference>
<keyword evidence="7" id="KW-1185">Reference proteome</keyword>
<dbReference type="RefSeq" id="WP_019553465.1">
    <property type="nucleotide sequence ID" value="NZ_FNZK01000014.1"/>
</dbReference>
<dbReference type="InterPro" id="IPR036388">
    <property type="entry name" value="WH-like_DNA-bd_sf"/>
</dbReference>
<proteinExistence type="inferred from homology"/>
<dbReference type="Gene3D" id="3.40.190.290">
    <property type="match status" value="1"/>
</dbReference>
<dbReference type="Pfam" id="PF03466">
    <property type="entry name" value="LysR_substrate"/>
    <property type="match status" value="1"/>
</dbReference>
<evidence type="ECO:0000256" key="3">
    <source>
        <dbReference type="ARBA" id="ARBA00023125"/>
    </source>
</evidence>
<dbReference type="STRING" id="84035.SAMN05660742_11451"/>
<dbReference type="CDD" id="cd05466">
    <property type="entry name" value="PBP2_LTTR_substrate"/>
    <property type="match status" value="1"/>
</dbReference>
<evidence type="ECO:0000313" key="7">
    <source>
        <dbReference type="Proteomes" id="UP000199662"/>
    </source>
</evidence>
<name>A0A1H7B285_9FIRM</name>
<evidence type="ECO:0000256" key="1">
    <source>
        <dbReference type="ARBA" id="ARBA00009437"/>
    </source>
</evidence>
<dbReference type="Gene3D" id="1.10.10.10">
    <property type="entry name" value="Winged helix-like DNA-binding domain superfamily/Winged helix DNA-binding domain"/>
    <property type="match status" value="1"/>
</dbReference>
<dbReference type="SUPFAM" id="SSF53850">
    <property type="entry name" value="Periplasmic binding protein-like II"/>
    <property type="match status" value="1"/>
</dbReference>
<keyword evidence="2" id="KW-0805">Transcription regulation</keyword>
<protein>
    <submittedName>
        <fullName evidence="6">DNA-binding transcriptional regulator, LysR family</fullName>
    </submittedName>
</protein>
<dbReference type="PANTHER" id="PTHR30419:SF30">
    <property type="entry name" value="LYSR FAMILY TRANSCRIPTIONAL REGULATOR"/>
    <property type="match status" value="1"/>
</dbReference>
<dbReference type="GO" id="GO:0005829">
    <property type="term" value="C:cytosol"/>
    <property type="evidence" value="ECO:0007669"/>
    <property type="project" value="TreeGrafter"/>
</dbReference>
<dbReference type="PANTHER" id="PTHR30419">
    <property type="entry name" value="HTH-TYPE TRANSCRIPTIONAL REGULATOR YBHD"/>
    <property type="match status" value="1"/>
</dbReference>
<evidence type="ECO:0000256" key="4">
    <source>
        <dbReference type="ARBA" id="ARBA00023163"/>
    </source>
</evidence>
<evidence type="ECO:0000313" key="6">
    <source>
        <dbReference type="EMBL" id="SEJ70347.1"/>
    </source>
</evidence>
<dbReference type="EMBL" id="FNZK01000014">
    <property type="protein sequence ID" value="SEJ70347.1"/>
    <property type="molecule type" value="Genomic_DNA"/>
</dbReference>
<evidence type="ECO:0000256" key="2">
    <source>
        <dbReference type="ARBA" id="ARBA00023015"/>
    </source>
</evidence>
<dbReference type="GO" id="GO:0003677">
    <property type="term" value="F:DNA binding"/>
    <property type="evidence" value="ECO:0007669"/>
    <property type="project" value="UniProtKB-KW"/>
</dbReference>
<keyword evidence="3 6" id="KW-0238">DNA-binding</keyword>
<dbReference type="PROSITE" id="PS50931">
    <property type="entry name" value="HTH_LYSR"/>
    <property type="match status" value="1"/>
</dbReference>
<feature type="domain" description="HTH lysR-type" evidence="5">
    <location>
        <begin position="1"/>
        <end position="58"/>
    </location>
</feature>
<reference evidence="6 7" key="1">
    <citation type="submission" date="2016-10" db="EMBL/GenBank/DDBJ databases">
        <authorList>
            <person name="de Groot N.N."/>
        </authorList>
    </citation>
    <scope>NUCLEOTIDE SEQUENCE [LARGE SCALE GENOMIC DNA]</scope>
    <source>
        <strain evidence="6 7">DSM 2179</strain>
    </source>
</reference>
<dbReference type="InterPro" id="IPR005119">
    <property type="entry name" value="LysR_subst-bd"/>
</dbReference>
<dbReference type="SUPFAM" id="SSF46785">
    <property type="entry name" value="Winged helix' DNA-binding domain"/>
    <property type="match status" value="1"/>
</dbReference>